<evidence type="ECO:0000256" key="4">
    <source>
        <dbReference type="ARBA" id="ARBA00023034"/>
    </source>
</evidence>
<protein>
    <recommendedName>
        <fullName evidence="9">Polysaccharide biosynthesis domain-containing protein</fullName>
    </recommendedName>
</protein>
<keyword evidence="8" id="KW-1185">Reference proteome</keyword>
<evidence type="ECO:0000256" key="1">
    <source>
        <dbReference type="ARBA" id="ARBA00004194"/>
    </source>
</evidence>
<dbReference type="GO" id="GO:0045492">
    <property type="term" value="P:xylan biosynthetic process"/>
    <property type="evidence" value="ECO:0007669"/>
    <property type="project" value="InterPro"/>
</dbReference>
<evidence type="ECO:0000313" key="7">
    <source>
        <dbReference type="EMBL" id="GMI76697.1"/>
    </source>
</evidence>
<dbReference type="OrthoDB" id="1896682at2759"/>
<proteinExistence type="predicted"/>
<keyword evidence="5 6" id="KW-0472">Membrane</keyword>
<dbReference type="Pfam" id="PF21729">
    <property type="entry name" value="IRX15_IRX15L_GXM"/>
    <property type="match status" value="1"/>
</dbReference>
<evidence type="ECO:0000256" key="2">
    <source>
        <dbReference type="ARBA" id="ARBA00022692"/>
    </source>
</evidence>
<keyword evidence="3 6" id="KW-1133">Transmembrane helix</keyword>
<evidence type="ECO:0000256" key="3">
    <source>
        <dbReference type="ARBA" id="ARBA00022989"/>
    </source>
</evidence>
<dbReference type="NCBIfam" id="TIGR01627">
    <property type="entry name" value="A_thal_3515"/>
    <property type="match status" value="1"/>
</dbReference>
<name>A0A9W7LTB2_HIBTR</name>
<comment type="subcellular location">
    <subcellularLocation>
        <location evidence="1">Golgi apparatus membrane</location>
        <topology evidence="1">Single-pass membrane protein</topology>
    </subcellularLocation>
</comment>
<evidence type="ECO:0000256" key="5">
    <source>
        <dbReference type="ARBA" id="ARBA00023136"/>
    </source>
</evidence>
<dbReference type="AlphaFoldDB" id="A0A9W7LTB2"/>
<dbReference type="EMBL" id="BSYR01000012">
    <property type="protein sequence ID" value="GMI76697.1"/>
    <property type="molecule type" value="Genomic_DNA"/>
</dbReference>
<comment type="caution">
    <text evidence="7">The sequence shown here is derived from an EMBL/GenBank/DDBJ whole genome shotgun (WGS) entry which is preliminary data.</text>
</comment>
<dbReference type="GO" id="GO:0000139">
    <property type="term" value="C:Golgi membrane"/>
    <property type="evidence" value="ECO:0007669"/>
    <property type="project" value="UniProtKB-SubCell"/>
</dbReference>
<sequence length="323" mass="35313">MPPEVSQSRALPVITSVQFSCSAASGTSTELDGTARRMKFPGKKLLPVLVFILSCLSILRLLKIAIATTSHSSSQAAALSSSIQRECSSPSECSKVQSNAPGVELGPHRTAANSTLLAPKEFTFLSNLITRKAPCNLLVFGLQSQYLNLSSINAGGITLFLEDDPYKISQNKADSNGSLIYKVEYQVPAKKAYKMLKHAKENPSCAPHKSLLQQSTCNLALRNLPQEVYQLKWDVVVVDGPSGNAPEAPGRMSTIYSASMLARAGKTTDVVVHDVHRTIEKWFSREFLCEENLVSAKGQFWNFRISHQSNSTRFCSSETVQIE</sequence>
<evidence type="ECO:0008006" key="9">
    <source>
        <dbReference type="Google" id="ProtNLM"/>
    </source>
</evidence>
<reference evidence="7" key="1">
    <citation type="submission" date="2023-05" db="EMBL/GenBank/DDBJ databases">
        <title>Genome and transcriptome analyses reveal genes involved in the formation of fine ridges on petal epidermal cells in Hibiscus trionum.</title>
        <authorList>
            <person name="Koshimizu S."/>
            <person name="Masuda S."/>
            <person name="Ishii T."/>
            <person name="Shirasu K."/>
            <person name="Hoshino A."/>
            <person name="Arita M."/>
        </authorList>
    </citation>
    <scope>NUCLEOTIDE SEQUENCE</scope>
    <source>
        <strain evidence="7">Hamamatsu line</strain>
    </source>
</reference>
<dbReference type="Proteomes" id="UP001165190">
    <property type="component" value="Unassembled WGS sequence"/>
</dbReference>
<accession>A0A9W7LTB2</accession>
<feature type="transmembrane region" description="Helical" evidence="6">
    <location>
        <begin position="45"/>
        <end position="66"/>
    </location>
</feature>
<organism evidence="7 8">
    <name type="scientific">Hibiscus trionum</name>
    <name type="common">Flower of an hour</name>
    <dbReference type="NCBI Taxonomy" id="183268"/>
    <lineage>
        <taxon>Eukaryota</taxon>
        <taxon>Viridiplantae</taxon>
        <taxon>Streptophyta</taxon>
        <taxon>Embryophyta</taxon>
        <taxon>Tracheophyta</taxon>
        <taxon>Spermatophyta</taxon>
        <taxon>Magnoliopsida</taxon>
        <taxon>eudicotyledons</taxon>
        <taxon>Gunneridae</taxon>
        <taxon>Pentapetalae</taxon>
        <taxon>rosids</taxon>
        <taxon>malvids</taxon>
        <taxon>Malvales</taxon>
        <taxon>Malvaceae</taxon>
        <taxon>Malvoideae</taxon>
        <taxon>Hibiscus</taxon>
    </lineage>
</organism>
<dbReference type="InterPro" id="IPR006514">
    <property type="entry name" value="IRX15/GXM/AGM"/>
</dbReference>
<evidence type="ECO:0000313" key="8">
    <source>
        <dbReference type="Proteomes" id="UP001165190"/>
    </source>
</evidence>
<keyword evidence="4" id="KW-0333">Golgi apparatus</keyword>
<gene>
    <name evidence="7" type="ORF">HRI_001339000</name>
</gene>
<dbReference type="PANTHER" id="PTHR31444">
    <property type="entry name" value="OS11G0490100 PROTEIN"/>
    <property type="match status" value="1"/>
</dbReference>
<keyword evidence="2 6" id="KW-0812">Transmembrane</keyword>
<evidence type="ECO:0000256" key="6">
    <source>
        <dbReference type="SAM" id="Phobius"/>
    </source>
</evidence>